<keyword evidence="3" id="KW-0269">Exonuclease</keyword>
<dbReference type="InterPro" id="IPR036397">
    <property type="entry name" value="RNaseH_sf"/>
</dbReference>
<dbReference type="InterPro" id="IPR013520">
    <property type="entry name" value="Ribonucl_H"/>
</dbReference>
<dbReference type="SUPFAM" id="SSF53098">
    <property type="entry name" value="Ribonuclease H-like"/>
    <property type="match status" value="1"/>
</dbReference>
<proteinExistence type="predicted"/>
<comment type="caution">
    <text evidence="5">The sequence shown here is derived from an EMBL/GenBank/DDBJ whole genome shotgun (WGS) entry which is preliminary data.</text>
</comment>
<dbReference type="InterPro" id="IPR012337">
    <property type="entry name" value="RNaseH-like_sf"/>
</dbReference>
<keyword evidence="2" id="KW-0378">Hydrolase</keyword>
<dbReference type="SMART" id="SM00479">
    <property type="entry name" value="EXOIII"/>
    <property type="match status" value="1"/>
</dbReference>
<dbReference type="CDD" id="cd06127">
    <property type="entry name" value="DEDDh"/>
    <property type="match status" value="1"/>
</dbReference>
<evidence type="ECO:0000256" key="3">
    <source>
        <dbReference type="ARBA" id="ARBA00022839"/>
    </source>
</evidence>
<reference evidence="5 6" key="1">
    <citation type="journal article" date="2016" name="Nat. Commun.">
        <title>Thousands of microbial genomes shed light on interconnected biogeochemical processes in an aquifer system.</title>
        <authorList>
            <person name="Anantharaman K."/>
            <person name="Brown C.T."/>
            <person name="Hug L.A."/>
            <person name="Sharon I."/>
            <person name="Castelle C.J."/>
            <person name="Probst A.J."/>
            <person name="Thomas B.C."/>
            <person name="Singh A."/>
            <person name="Wilkins M.J."/>
            <person name="Karaoz U."/>
            <person name="Brodie E.L."/>
            <person name="Williams K.H."/>
            <person name="Hubbard S.S."/>
            <person name="Banfield J.F."/>
        </authorList>
    </citation>
    <scope>NUCLEOTIDE SEQUENCE [LARGE SCALE GENOMIC DNA]</scope>
</reference>
<dbReference type="Pfam" id="PF00929">
    <property type="entry name" value="RNase_T"/>
    <property type="match status" value="1"/>
</dbReference>
<accession>A0A1F6C2A3</accession>
<dbReference type="EMBL" id="MFKM01000031">
    <property type="protein sequence ID" value="OGG42917.1"/>
    <property type="molecule type" value="Genomic_DNA"/>
</dbReference>
<dbReference type="PANTHER" id="PTHR30231">
    <property type="entry name" value="DNA POLYMERASE III SUBUNIT EPSILON"/>
    <property type="match status" value="1"/>
</dbReference>
<evidence type="ECO:0000259" key="4">
    <source>
        <dbReference type="SMART" id="SM00479"/>
    </source>
</evidence>
<feature type="domain" description="Exonuclease" evidence="4">
    <location>
        <begin position="14"/>
        <end position="187"/>
    </location>
</feature>
<gene>
    <name evidence="5" type="ORF">A3G50_01365</name>
</gene>
<evidence type="ECO:0000256" key="1">
    <source>
        <dbReference type="ARBA" id="ARBA00022722"/>
    </source>
</evidence>
<evidence type="ECO:0000313" key="6">
    <source>
        <dbReference type="Proteomes" id="UP000176633"/>
    </source>
</evidence>
<evidence type="ECO:0000256" key="2">
    <source>
        <dbReference type="ARBA" id="ARBA00022801"/>
    </source>
</evidence>
<dbReference type="GO" id="GO:0005829">
    <property type="term" value="C:cytosol"/>
    <property type="evidence" value="ECO:0007669"/>
    <property type="project" value="TreeGrafter"/>
</dbReference>
<dbReference type="AlphaFoldDB" id="A0A1F6C2A3"/>
<sequence length="187" mass="21814">MNNQIKKISLKDFNLSFVDTETTGLDLNHELIELGLVKVDGRDFSVLEEWEIKIKPRHLELADPEALRINHYSEKGWQEAVELETALKIFLEKTANTILVGHNLLFDWFHIHKALAERNLKPTFYYKGLDTFSFGWQKLRQLPDFQNLSLSEMASYFGVSQEKPHSALDDARTTYEVFLKLLENESR</sequence>
<dbReference type="Gene3D" id="3.30.420.10">
    <property type="entry name" value="Ribonuclease H-like superfamily/Ribonuclease H"/>
    <property type="match status" value="1"/>
</dbReference>
<evidence type="ECO:0000313" key="5">
    <source>
        <dbReference type="EMBL" id="OGG42917.1"/>
    </source>
</evidence>
<dbReference type="STRING" id="1798473.A3G50_01365"/>
<dbReference type="Proteomes" id="UP000176633">
    <property type="component" value="Unassembled WGS sequence"/>
</dbReference>
<protein>
    <recommendedName>
        <fullName evidence="4">Exonuclease domain-containing protein</fullName>
    </recommendedName>
</protein>
<organism evidence="5 6">
    <name type="scientific">Candidatus Jorgensenbacteria bacterium RIFCSPLOWO2_12_FULL_42_11</name>
    <dbReference type="NCBI Taxonomy" id="1798473"/>
    <lineage>
        <taxon>Bacteria</taxon>
        <taxon>Candidatus Joergenseniibacteriota</taxon>
    </lineage>
</organism>
<name>A0A1F6C2A3_9BACT</name>
<dbReference type="GO" id="GO:0003676">
    <property type="term" value="F:nucleic acid binding"/>
    <property type="evidence" value="ECO:0007669"/>
    <property type="project" value="InterPro"/>
</dbReference>
<dbReference type="GO" id="GO:0008408">
    <property type="term" value="F:3'-5' exonuclease activity"/>
    <property type="evidence" value="ECO:0007669"/>
    <property type="project" value="TreeGrafter"/>
</dbReference>
<keyword evidence="1" id="KW-0540">Nuclease</keyword>
<dbReference type="PANTHER" id="PTHR30231:SF4">
    <property type="entry name" value="PROTEIN NEN2"/>
    <property type="match status" value="1"/>
</dbReference>